<feature type="binding site" evidence="10">
    <location>
        <position position="6"/>
    </location>
    <ligand>
        <name>Zn(2+)</name>
        <dbReference type="ChEBI" id="CHEBI:29105"/>
        <label>2</label>
        <note>catalytic</note>
    </ligand>
</feature>
<dbReference type="GO" id="GO:0005886">
    <property type="term" value="C:plasma membrane"/>
    <property type="evidence" value="ECO:0007669"/>
    <property type="project" value="TreeGrafter"/>
</dbReference>
<dbReference type="PANTHER" id="PTHR10514:SF27">
    <property type="entry name" value="ANGIOTENSIN-CONVERTING ENZYME"/>
    <property type="match status" value="1"/>
</dbReference>
<feature type="non-terminal residue" evidence="13">
    <location>
        <position position="1"/>
    </location>
</feature>
<dbReference type="Gene3D" id="1.10.1370.30">
    <property type="match status" value="1"/>
</dbReference>
<dbReference type="GO" id="GO:0006508">
    <property type="term" value="P:proteolysis"/>
    <property type="evidence" value="ECO:0007669"/>
    <property type="project" value="UniProtKB-KW"/>
</dbReference>
<dbReference type="AlphaFoldDB" id="A0AAW0WM84"/>
<evidence type="ECO:0000256" key="2">
    <source>
        <dbReference type="ARBA" id="ARBA00022729"/>
    </source>
</evidence>
<evidence type="ECO:0000313" key="13">
    <source>
        <dbReference type="EMBL" id="KAK8733290.1"/>
    </source>
</evidence>
<dbReference type="GO" id="GO:0046872">
    <property type="term" value="F:metal ion binding"/>
    <property type="evidence" value="ECO:0007669"/>
    <property type="project" value="UniProtKB-KW"/>
</dbReference>
<feature type="binding site" evidence="8">
    <location>
        <position position="30"/>
    </location>
    <ligand>
        <name>Zn(2+)</name>
        <dbReference type="ChEBI" id="CHEBI:29105"/>
        <label>1</label>
        <note>catalytic</note>
    </ligand>
</feature>
<dbReference type="EMBL" id="JARKIK010000054">
    <property type="protein sequence ID" value="KAK8733290.1"/>
    <property type="molecule type" value="Genomic_DNA"/>
</dbReference>
<evidence type="ECO:0000313" key="14">
    <source>
        <dbReference type="Proteomes" id="UP001445076"/>
    </source>
</evidence>
<dbReference type="InterPro" id="IPR001548">
    <property type="entry name" value="Peptidase_M2"/>
</dbReference>
<dbReference type="GO" id="GO:0004180">
    <property type="term" value="F:carboxypeptidase activity"/>
    <property type="evidence" value="ECO:0007669"/>
    <property type="project" value="UniProtKB-KW"/>
</dbReference>
<evidence type="ECO:0000256" key="10">
    <source>
        <dbReference type="PIRSR" id="PIRSR601548-8"/>
    </source>
</evidence>
<evidence type="ECO:0000256" key="5">
    <source>
        <dbReference type="PIRSR" id="PIRSR601548-1"/>
    </source>
</evidence>
<feature type="non-terminal residue" evidence="13">
    <location>
        <position position="259"/>
    </location>
</feature>
<feature type="binding site" evidence="8">
    <location>
        <position position="6"/>
    </location>
    <ligand>
        <name>Zn(2+)</name>
        <dbReference type="ChEBI" id="CHEBI:29105"/>
        <label>1</label>
        <note>catalytic</note>
    </ligand>
</feature>
<dbReference type="Proteomes" id="UP001445076">
    <property type="component" value="Unassembled WGS sequence"/>
</dbReference>
<feature type="active site" description="Proton acceptor 2" evidence="6">
    <location>
        <position position="3"/>
    </location>
</feature>
<evidence type="ECO:0000256" key="6">
    <source>
        <dbReference type="PIRSR" id="PIRSR601548-11"/>
    </source>
</evidence>
<evidence type="ECO:0000256" key="3">
    <source>
        <dbReference type="ARBA" id="ARBA00023157"/>
    </source>
</evidence>
<keyword evidence="4 12" id="KW-0325">Glycoprotein</keyword>
<keyword evidence="8 12" id="KW-0479">Metal-binding</keyword>
<sequence length="259" mass="30320">HHEMAHVQYFLHYRHLPYTLRQGANPSFQEALGHVVQMSASTPQHLQKLGLLRGLKEDREVDINFLLQEATDKLTFMAYAHVMDSWRWDVFDGTIHDKDWNCAWWDLRFTVQGVKPPELRTEEDFDPAAKYHVVADLSYTRYFVSLVLQFQFYKALCVRASQYDPLQPSTPLHKCDFYQSRGAGDALRTMMKLGRSKPWSEALQALTGNSKLDASAMRDYFRPLEEWLKEDNQRHGEFVGWRADDQYCLYKKPAETPLP</sequence>
<feature type="binding site" evidence="8">
    <location>
        <position position="2"/>
    </location>
    <ligand>
        <name>Zn(2+)</name>
        <dbReference type="ChEBI" id="CHEBI:29105"/>
        <label>1</label>
        <note>catalytic</note>
    </ligand>
</feature>
<keyword evidence="14" id="KW-1185">Reference proteome</keyword>
<protein>
    <recommendedName>
        <fullName evidence="12">Angiotensin-converting enzyme</fullName>
        <ecNumber evidence="12">3.4.-.-</ecNumber>
    </recommendedName>
</protein>
<evidence type="ECO:0000256" key="11">
    <source>
        <dbReference type="PROSITE-ProRule" id="PRU01355"/>
    </source>
</evidence>
<keyword evidence="12" id="KW-0378">Hydrolase</keyword>
<reference evidence="13 14" key="1">
    <citation type="journal article" date="2024" name="BMC Genomics">
        <title>Genome assembly of redclaw crayfish (Cherax quadricarinatus) provides insights into its immune adaptation and hypoxia tolerance.</title>
        <authorList>
            <person name="Liu Z."/>
            <person name="Zheng J."/>
            <person name="Li H."/>
            <person name="Fang K."/>
            <person name="Wang S."/>
            <person name="He J."/>
            <person name="Zhou D."/>
            <person name="Weng S."/>
            <person name="Chi M."/>
            <person name="Gu Z."/>
            <person name="He J."/>
            <person name="Li F."/>
            <person name="Wang M."/>
        </authorList>
    </citation>
    <scope>NUCLEOTIDE SEQUENCE [LARGE SCALE GENOMIC DNA]</scope>
    <source>
        <strain evidence="13">ZL_2023a</strain>
    </source>
</reference>
<dbReference type="GO" id="GO:0008241">
    <property type="term" value="F:peptidyl-dipeptidase activity"/>
    <property type="evidence" value="ECO:0007669"/>
    <property type="project" value="InterPro"/>
</dbReference>
<dbReference type="EC" id="3.4.-.-" evidence="12"/>
<accession>A0AAW0WM84</accession>
<feature type="binding site" evidence="10">
    <location>
        <position position="30"/>
    </location>
    <ligand>
        <name>Zn(2+)</name>
        <dbReference type="ChEBI" id="CHEBI:29105"/>
        <label>2</label>
        <note>catalytic</note>
    </ligand>
</feature>
<gene>
    <name evidence="13" type="ORF">OTU49_006563</name>
</gene>
<evidence type="ECO:0000256" key="9">
    <source>
        <dbReference type="PIRSR" id="PIRSR601548-4"/>
    </source>
</evidence>
<dbReference type="PRINTS" id="PR00791">
    <property type="entry name" value="PEPDIPTASEA"/>
</dbReference>
<keyword evidence="3 9" id="KW-1015">Disulfide bond</keyword>
<dbReference type="SUPFAM" id="SSF55486">
    <property type="entry name" value="Metalloproteases ('zincins'), catalytic domain"/>
    <property type="match status" value="1"/>
</dbReference>
<comment type="caution">
    <text evidence="13">The sequence shown here is derived from an EMBL/GenBank/DDBJ whole genome shotgun (WGS) entry which is preliminary data.</text>
</comment>
<evidence type="ECO:0000256" key="4">
    <source>
        <dbReference type="ARBA" id="ARBA00023180"/>
    </source>
</evidence>
<feature type="active site" description="Proton acceptor 1" evidence="5">
    <location>
        <position position="3"/>
    </location>
</feature>
<organism evidence="13 14">
    <name type="scientific">Cherax quadricarinatus</name>
    <name type="common">Australian red claw crayfish</name>
    <dbReference type="NCBI Taxonomy" id="27406"/>
    <lineage>
        <taxon>Eukaryota</taxon>
        <taxon>Metazoa</taxon>
        <taxon>Ecdysozoa</taxon>
        <taxon>Arthropoda</taxon>
        <taxon>Crustacea</taxon>
        <taxon>Multicrustacea</taxon>
        <taxon>Malacostraca</taxon>
        <taxon>Eumalacostraca</taxon>
        <taxon>Eucarida</taxon>
        <taxon>Decapoda</taxon>
        <taxon>Pleocyemata</taxon>
        <taxon>Astacidea</taxon>
        <taxon>Parastacoidea</taxon>
        <taxon>Parastacidae</taxon>
        <taxon>Cherax</taxon>
    </lineage>
</organism>
<dbReference type="Pfam" id="PF01401">
    <property type="entry name" value="Peptidase_M2"/>
    <property type="match status" value="1"/>
</dbReference>
<evidence type="ECO:0000256" key="12">
    <source>
        <dbReference type="RuleBase" id="RU361144"/>
    </source>
</evidence>
<feature type="binding site" evidence="10">
    <location>
        <position position="2"/>
    </location>
    <ligand>
        <name>Zn(2+)</name>
        <dbReference type="ChEBI" id="CHEBI:29105"/>
        <label>2</label>
        <note>catalytic</note>
    </ligand>
</feature>
<keyword evidence="12" id="KW-0482">Metalloprotease</keyword>
<comment type="caution">
    <text evidence="11">Lacks conserved residue(s) required for the propagation of feature annotation.</text>
</comment>
<dbReference type="FunFam" id="1.10.1370.30:FF:000005">
    <property type="entry name" value="Angiotensin-converting enzyme"/>
    <property type="match status" value="1"/>
</dbReference>
<comment type="similarity">
    <text evidence="1 11 12">Belongs to the peptidase M2 family.</text>
</comment>
<keyword evidence="12" id="KW-0121">Carboxypeptidase</keyword>
<evidence type="ECO:0000256" key="8">
    <source>
        <dbReference type="PIRSR" id="PIRSR601548-3"/>
    </source>
</evidence>
<dbReference type="PANTHER" id="PTHR10514">
    <property type="entry name" value="ANGIOTENSIN-CONVERTING ENZYME"/>
    <property type="match status" value="1"/>
</dbReference>
<name>A0AAW0WM84_CHEQU</name>
<feature type="disulfide bond" evidence="9 11">
    <location>
        <begin position="157"/>
        <end position="175"/>
    </location>
</feature>
<keyword evidence="2" id="KW-0732">Signal</keyword>
<keyword evidence="12" id="KW-0645">Protease</keyword>
<dbReference type="PROSITE" id="PS52011">
    <property type="entry name" value="PEPTIDASE_M2"/>
    <property type="match status" value="1"/>
</dbReference>
<evidence type="ECO:0000256" key="7">
    <source>
        <dbReference type="PIRSR" id="PIRSR601548-2"/>
    </source>
</evidence>
<proteinExistence type="inferred from homology"/>
<feature type="active site" description="Proton donor 1" evidence="5">
    <location>
        <position position="132"/>
    </location>
</feature>
<feature type="binding site" evidence="7">
    <location>
        <position position="141"/>
    </location>
    <ligand>
        <name>chloride</name>
        <dbReference type="ChEBI" id="CHEBI:17996"/>
        <label>1</label>
    </ligand>
</feature>
<dbReference type="CDD" id="cd06461">
    <property type="entry name" value="M2_ACE"/>
    <property type="match status" value="1"/>
</dbReference>
<comment type="cofactor">
    <cofactor evidence="12">
        <name>Zn(2+)</name>
        <dbReference type="ChEBI" id="CHEBI:29105"/>
    </cofactor>
    <text evidence="12">Binds 1 zinc ion per subunit.</text>
</comment>
<evidence type="ECO:0000256" key="1">
    <source>
        <dbReference type="ARBA" id="ARBA00008139"/>
    </source>
</evidence>
<dbReference type="GO" id="GO:0008237">
    <property type="term" value="F:metallopeptidase activity"/>
    <property type="evidence" value="ECO:0007669"/>
    <property type="project" value="UniProtKB-KW"/>
</dbReference>
<feature type="active site" description="Proton donor 2" evidence="6">
    <location>
        <position position="132"/>
    </location>
</feature>
<keyword evidence="8 12" id="KW-0862">Zinc</keyword>